<accession>A0A9W9ZNN9</accession>
<protein>
    <submittedName>
        <fullName evidence="1">Uncharacterized protein</fullName>
    </submittedName>
</protein>
<evidence type="ECO:0000313" key="2">
    <source>
        <dbReference type="Proteomes" id="UP001163046"/>
    </source>
</evidence>
<dbReference type="EMBL" id="MU825883">
    <property type="protein sequence ID" value="KAJ7385053.1"/>
    <property type="molecule type" value="Genomic_DNA"/>
</dbReference>
<reference evidence="1" key="1">
    <citation type="submission" date="2023-01" db="EMBL/GenBank/DDBJ databases">
        <title>Genome assembly of the deep-sea coral Lophelia pertusa.</title>
        <authorList>
            <person name="Herrera S."/>
            <person name="Cordes E."/>
        </authorList>
    </citation>
    <scope>NUCLEOTIDE SEQUENCE</scope>
    <source>
        <strain evidence="1">USNM1676648</strain>
        <tissue evidence="1">Polyp</tissue>
    </source>
</reference>
<evidence type="ECO:0000313" key="1">
    <source>
        <dbReference type="EMBL" id="KAJ7385053.1"/>
    </source>
</evidence>
<proteinExistence type="predicted"/>
<name>A0A9W9ZNN9_9CNID</name>
<sequence length="118" mass="13600">MSSLTCPSTQGSAVHDSENGDDFFLMFIDAGRRHYLTLPFEDQFLQENTNINKENPQETLLYTTQEEYVLYVLLGSSWKKDTNQLRRNSNNVACSFAAADRQWRSPYVDHEARTGLNE</sequence>
<comment type="caution">
    <text evidence="1">The sequence shown here is derived from an EMBL/GenBank/DDBJ whole genome shotgun (WGS) entry which is preliminary data.</text>
</comment>
<dbReference type="AlphaFoldDB" id="A0A9W9ZNN9"/>
<dbReference type="Proteomes" id="UP001163046">
    <property type="component" value="Unassembled WGS sequence"/>
</dbReference>
<organism evidence="1 2">
    <name type="scientific">Desmophyllum pertusum</name>
    <dbReference type="NCBI Taxonomy" id="174260"/>
    <lineage>
        <taxon>Eukaryota</taxon>
        <taxon>Metazoa</taxon>
        <taxon>Cnidaria</taxon>
        <taxon>Anthozoa</taxon>
        <taxon>Hexacorallia</taxon>
        <taxon>Scleractinia</taxon>
        <taxon>Caryophylliina</taxon>
        <taxon>Caryophylliidae</taxon>
        <taxon>Desmophyllum</taxon>
    </lineage>
</organism>
<keyword evidence="2" id="KW-1185">Reference proteome</keyword>
<gene>
    <name evidence="1" type="ORF">OS493_018747</name>
</gene>